<evidence type="ECO:0000256" key="2">
    <source>
        <dbReference type="SAM" id="SignalP"/>
    </source>
</evidence>
<keyword evidence="4" id="KW-1185">Reference proteome</keyword>
<feature type="compositionally biased region" description="Basic and acidic residues" evidence="1">
    <location>
        <begin position="76"/>
        <end position="85"/>
    </location>
</feature>
<organism evidence="3 4">
    <name type="scientific">Thalassiosira oceanica</name>
    <name type="common">Marine diatom</name>
    <dbReference type="NCBI Taxonomy" id="159749"/>
    <lineage>
        <taxon>Eukaryota</taxon>
        <taxon>Sar</taxon>
        <taxon>Stramenopiles</taxon>
        <taxon>Ochrophyta</taxon>
        <taxon>Bacillariophyta</taxon>
        <taxon>Coscinodiscophyceae</taxon>
        <taxon>Thalassiosirophycidae</taxon>
        <taxon>Thalassiosirales</taxon>
        <taxon>Thalassiosiraceae</taxon>
        <taxon>Thalassiosira</taxon>
    </lineage>
</organism>
<sequence length="204" mass="21976">MPSLLLALGAAFAASGAPAFVGRYPRGLISCRPHQPYVQGDDADETLQPQIFNQSNKRRTKDDWIDGRQMNVILSRREEERRRNEQGIIGQLPGAALQEKPRQPRSQPSSFDTSSFVSAISYTDADTLTVNIPPSGIGSRALSSGAFSALWFSAIAPATRSMLATGAGIAPVLFMAPFWLAGGLLAKNAFYDPFISSSEALVVM</sequence>
<protein>
    <submittedName>
        <fullName evidence="3">Uncharacterized protein</fullName>
    </submittedName>
</protein>
<accession>K0R3W5</accession>
<dbReference type="Proteomes" id="UP000266841">
    <property type="component" value="Unassembled WGS sequence"/>
</dbReference>
<dbReference type="EMBL" id="AGNL01047909">
    <property type="protein sequence ID" value="EJK46194.1"/>
    <property type="molecule type" value="Genomic_DNA"/>
</dbReference>
<reference evidence="3 4" key="1">
    <citation type="journal article" date="2012" name="Genome Biol.">
        <title>Genome and low-iron response of an oceanic diatom adapted to chronic iron limitation.</title>
        <authorList>
            <person name="Lommer M."/>
            <person name="Specht M."/>
            <person name="Roy A.S."/>
            <person name="Kraemer L."/>
            <person name="Andreson R."/>
            <person name="Gutowska M.A."/>
            <person name="Wolf J."/>
            <person name="Bergner S.V."/>
            <person name="Schilhabel M.B."/>
            <person name="Klostermeier U.C."/>
            <person name="Beiko R.G."/>
            <person name="Rosenstiel P."/>
            <person name="Hippler M."/>
            <person name="Laroche J."/>
        </authorList>
    </citation>
    <scope>NUCLEOTIDE SEQUENCE [LARGE SCALE GENOMIC DNA]</scope>
    <source>
        <strain evidence="3 4">CCMP1005</strain>
    </source>
</reference>
<gene>
    <name evidence="3" type="ORF">THAOC_35153</name>
</gene>
<feature type="compositionally biased region" description="Polar residues" evidence="1">
    <location>
        <begin position="104"/>
        <end position="113"/>
    </location>
</feature>
<keyword evidence="2" id="KW-0732">Signal</keyword>
<dbReference type="AlphaFoldDB" id="K0R3W5"/>
<evidence type="ECO:0000313" key="3">
    <source>
        <dbReference type="EMBL" id="EJK46194.1"/>
    </source>
</evidence>
<name>K0R3W5_THAOC</name>
<feature type="region of interest" description="Disordered" evidence="1">
    <location>
        <begin position="76"/>
        <end position="113"/>
    </location>
</feature>
<proteinExistence type="predicted"/>
<feature type="signal peptide" evidence="2">
    <location>
        <begin position="1"/>
        <end position="19"/>
    </location>
</feature>
<evidence type="ECO:0000313" key="4">
    <source>
        <dbReference type="Proteomes" id="UP000266841"/>
    </source>
</evidence>
<evidence type="ECO:0000256" key="1">
    <source>
        <dbReference type="SAM" id="MobiDB-lite"/>
    </source>
</evidence>
<feature type="chain" id="PRO_5003839906" evidence="2">
    <location>
        <begin position="20"/>
        <end position="204"/>
    </location>
</feature>
<comment type="caution">
    <text evidence="3">The sequence shown here is derived from an EMBL/GenBank/DDBJ whole genome shotgun (WGS) entry which is preliminary data.</text>
</comment>